<comment type="caution">
    <text evidence="1">The sequence shown here is derived from an EMBL/GenBank/DDBJ whole genome shotgun (WGS) entry which is preliminary data.</text>
</comment>
<dbReference type="Proteomes" id="UP001597079">
    <property type="component" value="Unassembled WGS sequence"/>
</dbReference>
<evidence type="ECO:0000313" key="2">
    <source>
        <dbReference type="Proteomes" id="UP001597079"/>
    </source>
</evidence>
<proteinExistence type="predicted"/>
<organism evidence="1 2">
    <name type="scientific">Alicyclobacillus fodiniaquatilis</name>
    <dbReference type="NCBI Taxonomy" id="1661150"/>
    <lineage>
        <taxon>Bacteria</taxon>
        <taxon>Bacillati</taxon>
        <taxon>Bacillota</taxon>
        <taxon>Bacilli</taxon>
        <taxon>Bacillales</taxon>
        <taxon>Alicyclobacillaceae</taxon>
        <taxon>Alicyclobacillus</taxon>
    </lineage>
</organism>
<dbReference type="EMBL" id="JBHUCX010000083">
    <property type="protein sequence ID" value="MFD1676995.1"/>
    <property type="molecule type" value="Genomic_DNA"/>
</dbReference>
<protein>
    <submittedName>
        <fullName evidence="1">Sporulation protein YtxC</fullName>
    </submittedName>
</protein>
<keyword evidence="2" id="KW-1185">Reference proteome</keyword>
<dbReference type="Pfam" id="PF08812">
    <property type="entry name" value="YtxC"/>
    <property type="match status" value="1"/>
</dbReference>
<sequence length="303" mass="35023">MNVRSIQVATDYAFTVLVDKLSQLPGVVLDDDDVVLHARAITIHYEDALIPQFAETLTNVLLNDWLFDVLYDELQQQHRELTEDEIEYLVLVLLHELKSGELVIGGRPFLDWRKRTAMAFQNLLKCHDTLELSGFVRFRLRQFKYGLAGAVDERVHQFLLDREYDEFVAMLRYMLESQPESEQELHVFCSPERVWIMDSVGRLVRDTEVTEAAIAESEGEVNSEDLAMSILITRSPCRIVIHDTYPDAPWPSFPETLTRVFAERTVRCGHCSTCQQLEQARQHFSRGVEKENNLHNKQGPTRS</sequence>
<reference evidence="2" key="1">
    <citation type="journal article" date="2019" name="Int. J. Syst. Evol. Microbiol.">
        <title>The Global Catalogue of Microorganisms (GCM) 10K type strain sequencing project: providing services to taxonomists for standard genome sequencing and annotation.</title>
        <authorList>
            <consortium name="The Broad Institute Genomics Platform"/>
            <consortium name="The Broad Institute Genome Sequencing Center for Infectious Disease"/>
            <person name="Wu L."/>
            <person name="Ma J."/>
        </authorList>
    </citation>
    <scope>NUCLEOTIDE SEQUENCE [LARGE SCALE GENOMIC DNA]</scope>
    <source>
        <strain evidence="2">CGMCC 1.12286</strain>
    </source>
</reference>
<dbReference type="RefSeq" id="WP_377944906.1">
    <property type="nucleotide sequence ID" value="NZ_JBHUCX010000083.1"/>
</dbReference>
<evidence type="ECO:0000313" key="1">
    <source>
        <dbReference type="EMBL" id="MFD1676995.1"/>
    </source>
</evidence>
<name>A0ABW4JME4_9BACL</name>
<accession>A0ABW4JME4</accession>
<gene>
    <name evidence="1" type="primary">ytxC</name>
    <name evidence="1" type="ORF">ACFSB2_20165</name>
</gene>
<dbReference type="InterPro" id="IPR014199">
    <property type="entry name" value="Spore_YtxC"/>
</dbReference>